<keyword evidence="2" id="KW-0472">Membrane</keyword>
<name>A0A1F6W870_9BACT</name>
<evidence type="ECO:0000256" key="2">
    <source>
        <dbReference type="SAM" id="Phobius"/>
    </source>
</evidence>
<dbReference type="Gene3D" id="1.25.40.10">
    <property type="entry name" value="Tetratricopeptide repeat domain"/>
    <property type="match status" value="1"/>
</dbReference>
<keyword evidence="2" id="KW-1133">Transmembrane helix</keyword>
<dbReference type="InterPro" id="IPR011990">
    <property type="entry name" value="TPR-like_helical_dom_sf"/>
</dbReference>
<dbReference type="InterPro" id="IPR019734">
    <property type="entry name" value="TPR_rpt"/>
</dbReference>
<comment type="caution">
    <text evidence="3">The sequence shown here is derived from an EMBL/GenBank/DDBJ whole genome shotgun (WGS) entry which is preliminary data.</text>
</comment>
<dbReference type="AlphaFoldDB" id="A0A1F6W870"/>
<reference evidence="3 4" key="1">
    <citation type="journal article" date="2016" name="Nat. Commun.">
        <title>Thousands of microbial genomes shed light on interconnected biogeochemical processes in an aquifer system.</title>
        <authorList>
            <person name="Anantharaman K."/>
            <person name="Brown C.T."/>
            <person name="Hug L.A."/>
            <person name="Sharon I."/>
            <person name="Castelle C.J."/>
            <person name="Probst A.J."/>
            <person name="Thomas B.C."/>
            <person name="Singh A."/>
            <person name="Wilkins M.J."/>
            <person name="Karaoz U."/>
            <person name="Brodie E.L."/>
            <person name="Williams K.H."/>
            <person name="Hubbard S.S."/>
            <person name="Banfield J.F."/>
        </authorList>
    </citation>
    <scope>NUCLEOTIDE SEQUENCE [LARGE SCALE GENOMIC DNA]</scope>
</reference>
<protein>
    <recommendedName>
        <fullName evidence="5">Tetratricopeptide repeat protein</fullName>
    </recommendedName>
</protein>
<dbReference type="Proteomes" id="UP000177777">
    <property type="component" value="Unassembled WGS sequence"/>
</dbReference>
<dbReference type="SUPFAM" id="SSF48452">
    <property type="entry name" value="TPR-like"/>
    <property type="match status" value="1"/>
</dbReference>
<dbReference type="SMART" id="SM00028">
    <property type="entry name" value="TPR"/>
    <property type="match status" value="3"/>
</dbReference>
<keyword evidence="2" id="KW-0812">Transmembrane</keyword>
<evidence type="ECO:0000313" key="3">
    <source>
        <dbReference type="EMBL" id="OGI78034.1"/>
    </source>
</evidence>
<gene>
    <name evidence="3" type="ORF">A3D42_03170</name>
</gene>
<organism evidence="3 4">
    <name type="scientific">Candidatus Nomurabacteria bacterium RIFCSPHIGHO2_02_FULL_41_18</name>
    <dbReference type="NCBI Taxonomy" id="1801754"/>
    <lineage>
        <taxon>Bacteria</taxon>
        <taxon>Candidatus Nomuraibacteriota</taxon>
    </lineage>
</organism>
<proteinExistence type="predicted"/>
<dbReference type="STRING" id="1801754.A3D42_03170"/>
<feature type="transmembrane region" description="Helical" evidence="2">
    <location>
        <begin position="7"/>
        <end position="25"/>
    </location>
</feature>
<accession>A0A1F6W870</accession>
<feature type="compositionally biased region" description="Polar residues" evidence="1">
    <location>
        <begin position="65"/>
        <end position="82"/>
    </location>
</feature>
<sequence>MTPEQRNLILGILAVLIILGIVFYFNKKNELSPLTPPSQEGEDTGESSPFSEGGVPATSEGGGENSSQSAGSITTGTPESGAEQQAAFNATMAKASEAFVKGDYNLAVKYYNDALKIVKIDVAYSGLFNAYTALQNWPKALEAINQAIELKSSHTEYWKAKLTLLDERTGVTYTELKAVYGSGLAKSDGRTKINLVTHFANIAEANGEKEEAIALWEYAKTLNPAKSVVYQTEIDRMD</sequence>
<evidence type="ECO:0000313" key="4">
    <source>
        <dbReference type="Proteomes" id="UP000177777"/>
    </source>
</evidence>
<feature type="region of interest" description="Disordered" evidence="1">
    <location>
        <begin position="34"/>
        <end position="82"/>
    </location>
</feature>
<evidence type="ECO:0008006" key="5">
    <source>
        <dbReference type="Google" id="ProtNLM"/>
    </source>
</evidence>
<dbReference type="EMBL" id="MFUE01000003">
    <property type="protein sequence ID" value="OGI78034.1"/>
    <property type="molecule type" value="Genomic_DNA"/>
</dbReference>
<evidence type="ECO:0000256" key="1">
    <source>
        <dbReference type="SAM" id="MobiDB-lite"/>
    </source>
</evidence>